<feature type="region of interest" description="Disordered" evidence="1">
    <location>
        <begin position="1"/>
        <end position="41"/>
    </location>
</feature>
<evidence type="ECO:0000313" key="2">
    <source>
        <dbReference type="EMBL" id="RZU76649.1"/>
    </source>
</evidence>
<evidence type="ECO:0000256" key="1">
    <source>
        <dbReference type="SAM" id="MobiDB-lite"/>
    </source>
</evidence>
<sequence length="41" mass="4493">MADKSHQKSNVKKQGKTLKEKRAAKKAKHADKPSSIPPTGH</sequence>
<feature type="compositionally biased region" description="Basic residues" evidence="1">
    <location>
        <begin position="7"/>
        <end position="16"/>
    </location>
</feature>
<dbReference type="RefSeq" id="WP_278045646.1">
    <property type="nucleotide sequence ID" value="NZ_SHLD01000001.1"/>
</dbReference>
<accession>A0A4Q8BHB9</accession>
<proteinExistence type="predicted"/>
<gene>
    <name evidence="2" type="ORF">EV384_5315</name>
</gene>
<protein>
    <submittedName>
        <fullName evidence="2">Uncharacterized protein</fullName>
    </submittedName>
</protein>
<comment type="caution">
    <text evidence="2">The sequence shown here is derived from an EMBL/GenBank/DDBJ whole genome shotgun (WGS) entry which is preliminary data.</text>
</comment>
<evidence type="ECO:0000313" key="3">
    <source>
        <dbReference type="Proteomes" id="UP000294114"/>
    </source>
</evidence>
<name>A0A4Q8BHB9_9ACTN</name>
<keyword evidence="3" id="KW-1185">Reference proteome</keyword>
<organism evidence="2 3">
    <name type="scientific">Micromonospora kangleipakensis</name>
    <dbReference type="NCBI Taxonomy" id="1077942"/>
    <lineage>
        <taxon>Bacteria</taxon>
        <taxon>Bacillati</taxon>
        <taxon>Actinomycetota</taxon>
        <taxon>Actinomycetes</taxon>
        <taxon>Micromonosporales</taxon>
        <taxon>Micromonosporaceae</taxon>
        <taxon>Micromonospora</taxon>
    </lineage>
</organism>
<dbReference type="Proteomes" id="UP000294114">
    <property type="component" value="Unassembled WGS sequence"/>
</dbReference>
<dbReference type="AlphaFoldDB" id="A0A4Q8BHB9"/>
<dbReference type="EMBL" id="SHLD01000001">
    <property type="protein sequence ID" value="RZU76649.1"/>
    <property type="molecule type" value="Genomic_DNA"/>
</dbReference>
<reference evidence="2 3" key="1">
    <citation type="submission" date="2019-02" db="EMBL/GenBank/DDBJ databases">
        <title>Sequencing the genomes of 1000 actinobacteria strains.</title>
        <authorList>
            <person name="Klenk H.-P."/>
        </authorList>
    </citation>
    <scope>NUCLEOTIDE SEQUENCE [LARGE SCALE GENOMIC DNA]</scope>
    <source>
        <strain evidence="2 3">DSM 45612</strain>
    </source>
</reference>